<organism evidence="3 4">
    <name type="scientific">Lasiosphaeria ovina</name>
    <dbReference type="NCBI Taxonomy" id="92902"/>
    <lineage>
        <taxon>Eukaryota</taxon>
        <taxon>Fungi</taxon>
        <taxon>Dikarya</taxon>
        <taxon>Ascomycota</taxon>
        <taxon>Pezizomycotina</taxon>
        <taxon>Sordariomycetes</taxon>
        <taxon>Sordariomycetidae</taxon>
        <taxon>Sordariales</taxon>
        <taxon>Lasiosphaeriaceae</taxon>
        <taxon>Lasiosphaeria</taxon>
    </lineage>
</organism>
<name>A0AAE0KHU0_9PEZI</name>
<dbReference type="InterPro" id="IPR029058">
    <property type="entry name" value="AB_hydrolase_fold"/>
</dbReference>
<dbReference type="Gene3D" id="3.40.50.300">
    <property type="entry name" value="P-loop containing nucleotide triphosphate hydrolases"/>
    <property type="match status" value="1"/>
</dbReference>
<dbReference type="EMBL" id="JAULSN010000003">
    <property type="protein sequence ID" value="KAK3377003.1"/>
    <property type="molecule type" value="Genomic_DNA"/>
</dbReference>
<sequence length="1063" mass="118533">MRVNTPSSQSSFPSPSLSLSDVVQLGEHDHSQVETNVVAVPGYHTPPVSAWGMSNKFERAGAASSANSSTGISRFNMYTYQPPLEPSEEFSWEVFLKTGNDLAEELARLATEFPNRPIIFVAHSIGGVLLRKALLLAHQNAQDPRFKLVVQCLSGILFMGTPHSSATDQDTLLRHNQVLYSCASIAAHKQVSKLPQRDVFQLANLAAAFEQIVAILVLSAIVDEQLATVSSQVEHLLGVHLSHGELCKLPLLHNNTYSAHDFLRSLLKDLAGPANRKVSIGDKWRDRLGMASAAMELPMTDTLNPFNLAPIAPLKTAQDNGPGKKLREDKPAPPTSLRLPLRLHLISNSSTENLLEARTSNHPCFMLSQSLNLDFVGRDDLLKLMDQNLLPRVAPADAGNVQSTRLFAVCGMGGIGKTDLAVEHAHSRRDNFDAIFWREAGGVSQLASDFGRIATVLGLQSAEEADSLDSSMELAKAWLTRPKNSQDDGGKNGGNWLLIFDNAGNLDVITNYVPYHGNGSVLVTSRDPYEKEHFFSNGSGADVEPLSAANSASLLRKLVATQTHHANQGSGTINDDEDSASLELANHLDGLPLAMTQMAGFIRRRHLSIREFMNLYANDAGYAEIHGISNAIQERRYRYTLATAYSFQGLGDKAVRLLRLLAFLNPDRVQDYIFVDPKAPKKKKWSVRWSASEFESARYELLSCSIIKRNIQKKELWIHRLIQANVRTRIDEVNRYQTFKDTVALLVEVWPPGDHCSQKFQRWSVCEEFLPHLERFYQLYIEYSESWDLADVDPRFPTLLNEAAVYLCERGFSHEGKPYLRLAISFDMHLCMGALSNETNDAQACLEHNILCLNIRKAEAAKGKAPDLRLAFAHSQMGIAYMMVCKFALATEYFKQSVKMLKSIDVDPDEFGFPVCNLGLAYWIRGELDDADKTLTNLLLQCEKLHGKLDRVSYKTGKVLHALGNVRSSKAMRVEAQGNHEAASKLWDASLQIHKDCLEQYESTLGRFNHRAVGACHKMAEHCIRRGENTMAQNCLDRALTIWGDRQWYKNESARSSFLRAFT</sequence>
<dbReference type="InterPro" id="IPR019734">
    <property type="entry name" value="TPR_rpt"/>
</dbReference>
<dbReference type="AlphaFoldDB" id="A0AAE0KHU0"/>
<dbReference type="Gene3D" id="1.25.40.10">
    <property type="entry name" value="Tetratricopeptide repeat domain"/>
    <property type="match status" value="1"/>
</dbReference>
<feature type="domain" description="DUF7779" evidence="2">
    <location>
        <begin position="646"/>
        <end position="733"/>
    </location>
</feature>
<comment type="caution">
    <text evidence="3">The sequence shown here is derived from an EMBL/GenBank/DDBJ whole genome shotgun (WGS) entry which is preliminary data.</text>
</comment>
<dbReference type="SUPFAM" id="SSF52540">
    <property type="entry name" value="P-loop containing nucleoside triphosphate hydrolases"/>
    <property type="match status" value="1"/>
</dbReference>
<dbReference type="SUPFAM" id="SSF53474">
    <property type="entry name" value="alpha/beta-Hydrolases"/>
    <property type="match status" value="1"/>
</dbReference>
<protein>
    <submittedName>
        <fullName evidence="3">Tetratricopeptide repeat domain-containing protein</fullName>
    </submittedName>
</protein>
<evidence type="ECO:0000256" key="1">
    <source>
        <dbReference type="SAM" id="MobiDB-lite"/>
    </source>
</evidence>
<dbReference type="Proteomes" id="UP001287356">
    <property type="component" value="Unassembled WGS sequence"/>
</dbReference>
<proteinExistence type="predicted"/>
<feature type="region of interest" description="Disordered" evidence="1">
    <location>
        <begin position="316"/>
        <end position="336"/>
    </location>
</feature>
<evidence type="ECO:0000259" key="2">
    <source>
        <dbReference type="Pfam" id="PF25000"/>
    </source>
</evidence>
<evidence type="ECO:0000313" key="4">
    <source>
        <dbReference type="Proteomes" id="UP001287356"/>
    </source>
</evidence>
<dbReference type="SMART" id="SM00028">
    <property type="entry name" value="TPR"/>
    <property type="match status" value="5"/>
</dbReference>
<dbReference type="InterPro" id="IPR056681">
    <property type="entry name" value="DUF7779"/>
</dbReference>
<accession>A0AAE0KHU0</accession>
<dbReference type="Gene3D" id="3.40.50.1820">
    <property type="entry name" value="alpha/beta hydrolase"/>
    <property type="match status" value="1"/>
</dbReference>
<keyword evidence="4" id="KW-1185">Reference proteome</keyword>
<dbReference type="PANTHER" id="PTHR35205:SF1">
    <property type="entry name" value="ZU5 DOMAIN-CONTAINING PROTEIN"/>
    <property type="match status" value="1"/>
</dbReference>
<dbReference type="GO" id="GO:0043531">
    <property type="term" value="F:ADP binding"/>
    <property type="evidence" value="ECO:0007669"/>
    <property type="project" value="InterPro"/>
</dbReference>
<evidence type="ECO:0000313" key="3">
    <source>
        <dbReference type="EMBL" id="KAK3377003.1"/>
    </source>
</evidence>
<reference evidence="3" key="2">
    <citation type="submission" date="2023-06" db="EMBL/GenBank/DDBJ databases">
        <authorList>
            <consortium name="Lawrence Berkeley National Laboratory"/>
            <person name="Haridas S."/>
            <person name="Hensen N."/>
            <person name="Bonometti L."/>
            <person name="Westerberg I."/>
            <person name="Brannstrom I.O."/>
            <person name="Guillou S."/>
            <person name="Cros-Aarteil S."/>
            <person name="Calhoun S."/>
            <person name="Kuo A."/>
            <person name="Mondo S."/>
            <person name="Pangilinan J."/>
            <person name="Riley R."/>
            <person name="Labutti K."/>
            <person name="Andreopoulos B."/>
            <person name="Lipzen A."/>
            <person name="Chen C."/>
            <person name="Yanf M."/>
            <person name="Daum C."/>
            <person name="Ng V."/>
            <person name="Clum A."/>
            <person name="Steindorff A."/>
            <person name="Ohm R."/>
            <person name="Martin F."/>
            <person name="Silar P."/>
            <person name="Natvig D."/>
            <person name="Lalanne C."/>
            <person name="Gautier V."/>
            <person name="Ament-Velasquez S.L."/>
            <person name="Kruys A."/>
            <person name="Hutchinson M.I."/>
            <person name="Powell A.J."/>
            <person name="Barry K."/>
            <person name="Miller A.N."/>
            <person name="Grigoriev I.V."/>
            <person name="Debuchy R."/>
            <person name="Gladieux P."/>
            <person name="Thoren M.H."/>
            <person name="Johannesson H."/>
        </authorList>
    </citation>
    <scope>NUCLEOTIDE SEQUENCE</scope>
    <source>
        <strain evidence="3">CBS 958.72</strain>
    </source>
</reference>
<dbReference type="Pfam" id="PF25000">
    <property type="entry name" value="DUF7779"/>
    <property type="match status" value="1"/>
</dbReference>
<dbReference type="InterPro" id="IPR011990">
    <property type="entry name" value="TPR-like_helical_dom_sf"/>
</dbReference>
<gene>
    <name evidence="3" type="ORF">B0T24DRAFT_648719</name>
</gene>
<reference evidence="3" key="1">
    <citation type="journal article" date="2023" name="Mol. Phylogenet. Evol.">
        <title>Genome-scale phylogeny and comparative genomics of the fungal order Sordariales.</title>
        <authorList>
            <person name="Hensen N."/>
            <person name="Bonometti L."/>
            <person name="Westerberg I."/>
            <person name="Brannstrom I.O."/>
            <person name="Guillou S."/>
            <person name="Cros-Aarteil S."/>
            <person name="Calhoun S."/>
            <person name="Haridas S."/>
            <person name="Kuo A."/>
            <person name="Mondo S."/>
            <person name="Pangilinan J."/>
            <person name="Riley R."/>
            <person name="LaButti K."/>
            <person name="Andreopoulos B."/>
            <person name="Lipzen A."/>
            <person name="Chen C."/>
            <person name="Yan M."/>
            <person name="Daum C."/>
            <person name="Ng V."/>
            <person name="Clum A."/>
            <person name="Steindorff A."/>
            <person name="Ohm R.A."/>
            <person name="Martin F."/>
            <person name="Silar P."/>
            <person name="Natvig D.O."/>
            <person name="Lalanne C."/>
            <person name="Gautier V."/>
            <person name="Ament-Velasquez S.L."/>
            <person name="Kruys A."/>
            <person name="Hutchinson M.I."/>
            <person name="Powell A.J."/>
            <person name="Barry K."/>
            <person name="Miller A.N."/>
            <person name="Grigoriev I.V."/>
            <person name="Debuchy R."/>
            <person name="Gladieux P."/>
            <person name="Hiltunen Thoren M."/>
            <person name="Johannesson H."/>
        </authorList>
    </citation>
    <scope>NUCLEOTIDE SEQUENCE</scope>
    <source>
        <strain evidence="3">CBS 958.72</strain>
    </source>
</reference>
<dbReference type="SUPFAM" id="SSF48452">
    <property type="entry name" value="TPR-like"/>
    <property type="match status" value="1"/>
</dbReference>
<dbReference type="PANTHER" id="PTHR35205">
    <property type="entry name" value="NB-ARC AND TPR DOMAIN PROTEIN"/>
    <property type="match status" value="1"/>
</dbReference>
<dbReference type="InterPro" id="IPR027417">
    <property type="entry name" value="P-loop_NTPase"/>
</dbReference>